<sequence>MNELTGKVAVITGAGSGLGRELSLLCAQADMRLALADVDAQGLAETVALLPDGTEQFTRQVDVSKAEAVQALCDATYDNYGAAHLVFNNAGVAVSGPTWTSTLDDWNWVLGVNLMGVVHGVKSFVPRMLESGEPGHIVNTASLAGLSSVPGSSVYCVSKHGVVTLSECLHHELQAAGGAIGVSVLCPAFFKTGIADSERNRPAEYADANPQGEEYAKFVKAAIEAGRLSAADIAQVTMEAVRDGRFYILPHGGAVRQVETRMQDILEQRAPTNPLGTR</sequence>
<comment type="similarity">
    <text evidence="1 3">Belongs to the short-chain dehydrogenases/reductases (SDR) family.</text>
</comment>
<dbReference type="RefSeq" id="WP_109719536.1">
    <property type="nucleotide sequence ID" value="NZ_QEQK01000004.1"/>
</dbReference>
<comment type="caution">
    <text evidence="4">The sequence shown here is derived from an EMBL/GenBank/DDBJ whole genome shotgun (WGS) entry which is preliminary data.</text>
</comment>
<dbReference type="PANTHER" id="PTHR24322">
    <property type="entry name" value="PKSB"/>
    <property type="match status" value="1"/>
</dbReference>
<dbReference type="PRINTS" id="PR00080">
    <property type="entry name" value="SDRFAMILY"/>
</dbReference>
<accession>A0A363UND2</accession>
<organism evidence="4 5">
    <name type="scientific">Abyssibacter profundi</name>
    <dbReference type="NCBI Taxonomy" id="2182787"/>
    <lineage>
        <taxon>Bacteria</taxon>
        <taxon>Pseudomonadati</taxon>
        <taxon>Pseudomonadota</taxon>
        <taxon>Gammaproteobacteria</taxon>
        <taxon>Chromatiales</taxon>
        <taxon>Oceanococcaceae</taxon>
        <taxon>Abyssibacter</taxon>
    </lineage>
</organism>
<dbReference type="InterPro" id="IPR036291">
    <property type="entry name" value="NAD(P)-bd_dom_sf"/>
</dbReference>
<dbReference type="OrthoDB" id="9810734at2"/>
<dbReference type="InterPro" id="IPR020904">
    <property type="entry name" value="Sc_DH/Rdtase_CS"/>
</dbReference>
<dbReference type="Proteomes" id="UP000251800">
    <property type="component" value="Unassembled WGS sequence"/>
</dbReference>
<protein>
    <recommendedName>
        <fullName evidence="6">Short-chain dehydrogenase</fullName>
    </recommendedName>
</protein>
<dbReference type="InterPro" id="IPR002347">
    <property type="entry name" value="SDR_fam"/>
</dbReference>
<dbReference type="PRINTS" id="PR00081">
    <property type="entry name" value="GDHRDH"/>
</dbReference>
<dbReference type="EMBL" id="QEQK01000004">
    <property type="protein sequence ID" value="PWN56939.1"/>
    <property type="molecule type" value="Genomic_DNA"/>
</dbReference>
<evidence type="ECO:0000313" key="4">
    <source>
        <dbReference type="EMBL" id="PWN56939.1"/>
    </source>
</evidence>
<dbReference type="CDD" id="cd05233">
    <property type="entry name" value="SDR_c"/>
    <property type="match status" value="1"/>
</dbReference>
<dbReference type="NCBIfam" id="NF004843">
    <property type="entry name" value="PRK06194.1"/>
    <property type="match status" value="1"/>
</dbReference>
<reference evidence="4 5" key="1">
    <citation type="submission" date="2018-05" db="EMBL/GenBank/DDBJ databases">
        <title>Abyssibacter profundi OUC007T gen. nov., sp. nov, a marine bacterium isolated from seawater of the Mariana Trench.</title>
        <authorList>
            <person name="Zhou S."/>
        </authorList>
    </citation>
    <scope>NUCLEOTIDE SEQUENCE [LARGE SCALE GENOMIC DNA]</scope>
    <source>
        <strain evidence="4 5">OUC007</strain>
    </source>
</reference>
<evidence type="ECO:0000256" key="3">
    <source>
        <dbReference type="RuleBase" id="RU000363"/>
    </source>
</evidence>
<evidence type="ECO:0000256" key="1">
    <source>
        <dbReference type="ARBA" id="ARBA00006484"/>
    </source>
</evidence>
<dbReference type="GO" id="GO:0016616">
    <property type="term" value="F:oxidoreductase activity, acting on the CH-OH group of donors, NAD or NADP as acceptor"/>
    <property type="evidence" value="ECO:0007669"/>
    <property type="project" value="TreeGrafter"/>
</dbReference>
<dbReference type="Gene3D" id="3.40.50.720">
    <property type="entry name" value="NAD(P)-binding Rossmann-like Domain"/>
    <property type="match status" value="1"/>
</dbReference>
<evidence type="ECO:0000256" key="2">
    <source>
        <dbReference type="ARBA" id="ARBA00023002"/>
    </source>
</evidence>
<proteinExistence type="inferred from homology"/>
<evidence type="ECO:0000313" key="5">
    <source>
        <dbReference type="Proteomes" id="UP000251800"/>
    </source>
</evidence>
<gene>
    <name evidence="4" type="ORF">DEH80_05350</name>
</gene>
<evidence type="ECO:0008006" key="6">
    <source>
        <dbReference type="Google" id="ProtNLM"/>
    </source>
</evidence>
<name>A0A363UND2_9GAMM</name>
<dbReference type="AlphaFoldDB" id="A0A363UND2"/>
<dbReference type="SUPFAM" id="SSF51735">
    <property type="entry name" value="NAD(P)-binding Rossmann-fold domains"/>
    <property type="match status" value="1"/>
</dbReference>
<dbReference type="Pfam" id="PF00106">
    <property type="entry name" value="adh_short"/>
    <property type="match status" value="1"/>
</dbReference>
<dbReference type="PROSITE" id="PS00061">
    <property type="entry name" value="ADH_SHORT"/>
    <property type="match status" value="1"/>
</dbReference>
<keyword evidence="2" id="KW-0560">Oxidoreductase</keyword>
<dbReference type="PANTHER" id="PTHR24322:SF736">
    <property type="entry name" value="RETINOL DEHYDROGENASE 10"/>
    <property type="match status" value="1"/>
</dbReference>
<keyword evidence="5" id="KW-1185">Reference proteome</keyword>